<dbReference type="EMBL" id="CP036278">
    <property type="protein sequence ID" value="QDU55080.1"/>
    <property type="molecule type" value="Genomic_DNA"/>
</dbReference>
<feature type="domain" description="LamG-like jellyroll fold" evidence="6">
    <location>
        <begin position="614"/>
        <end position="757"/>
    </location>
</feature>
<dbReference type="InterPro" id="IPR036439">
    <property type="entry name" value="Dockerin_dom_sf"/>
</dbReference>
<dbReference type="Gene3D" id="1.10.1330.10">
    <property type="entry name" value="Dockerin domain"/>
    <property type="match status" value="1"/>
</dbReference>
<dbReference type="GO" id="GO:0046872">
    <property type="term" value="F:metal ion binding"/>
    <property type="evidence" value="ECO:0007669"/>
    <property type="project" value="UniProtKB-KW"/>
</dbReference>
<gene>
    <name evidence="7" type="ORF">Pan181_12660</name>
</gene>
<protein>
    <submittedName>
        <fullName evidence="7">Laminin G domain protein</fullName>
    </submittedName>
</protein>
<keyword evidence="3" id="KW-0732">Signal</keyword>
<feature type="domain" description="LamG-like jellyroll fold" evidence="6">
    <location>
        <begin position="102"/>
        <end position="247"/>
    </location>
</feature>
<evidence type="ECO:0000256" key="3">
    <source>
        <dbReference type="ARBA" id="ARBA00022729"/>
    </source>
</evidence>
<dbReference type="RefSeq" id="WP_145245977.1">
    <property type="nucleotide sequence ID" value="NZ_CP036278.1"/>
</dbReference>
<dbReference type="Proteomes" id="UP000315750">
    <property type="component" value="Chromosome"/>
</dbReference>
<dbReference type="SUPFAM" id="SSF49899">
    <property type="entry name" value="Concanavalin A-like lectins/glucanases"/>
    <property type="match status" value="3"/>
</dbReference>
<evidence type="ECO:0000256" key="5">
    <source>
        <dbReference type="ARBA" id="ARBA00023157"/>
    </source>
</evidence>
<keyword evidence="4" id="KW-0106">Calcium</keyword>
<dbReference type="SMART" id="SM00560">
    <property type="entry name" value="LamGL"/>
    <property type="match status" value="2"/>
</dbReference>
<dbReference type="Pfam" id="PF13385">
    <property type="entry name" value="Laminin_G_3"/>
    <property type="match status" value="3"/>
</dbReference>
<evidence type="ECO:0000256" key="2">
    <source>
        <dbReference type="ARBA" id="ARBA00022723"/>
    </source>
</evidence>
<reference evidence="7 8" key="1">
    <citation type="submission" date="2019-02" db="EMBL/GenBank/DDBJ databases">
        <title>Deep-cultivation of Planctomycetes and their phenomic and genomic characterization uncovers novel biology.</title>
        <authorList>
            <person name="Wiegand S."/>
            <person name="Jogler M."/>
            <person name="Boedeker C."/>
            <person name="Pinto D."/>
            <person name="Vollmers J."/>
            <person name="Rivas-Marin E."/>
            <person name="Kohn T."/>
            <person name="Peeters S.H."/>
            <person name="Heuer A."/>
            <person name="Rast P."/>
            <person name="Oberbeckmann S."/>
            <person name="Bunk B."/>
            <person name="Jeske O."/>
            <person name="Meyerdierks A."/>
            <person name="Storesund J.E."/>
            <person name="Kallscheuer N."/>
            <person name="Luecker S."/>
            <person name="Lage O.M."/>
            <person name="Pohl T."/>
            <person name="Merkel B.J."/>
            <person name="Hornburger P."/>
            <person name="Mueller R.-W."/>
            <person name="Bruemmer F."/>
            <person name="Labrenz M."/>
            <person name="Spormann A.M."/>
            <person name="Op den Camp H."/>
            <person name="Overmann J."/>
            <person name="Amann R."/>
            <person name="Jetten M.S.M."/>
            <person name="Mascher T."/>
            <person name="Medema M.H."/>
            <person name="Devos D.P."/>
            <person name="Kaster A.-K."/>
            <person name="Ovreas L."/>
            <person name="Rohde M."/>
            <person name="Galperin M.Y."/>
            <person name="Jogler C."/>
        </authorList>
    </citation>
    <scope>NUCLEOTIDE SEQUENCE [LARGE SCALE GENOMIC DNA]</scope>
    <source>
        <strain evidence="7 8">Pan181</strain>
    </source>
</reference>
<proteinExistence type="predicted"/>
<accession>A0A518AK21</accession>
<organism evidence="7 8">
    <name type="scientific">Aeoliella mucimassa</name>
    <dbReference type="NCBI Taxonomy" id="2527972"/>
    <lineage>
        <taxon>Bacteria</taxon>
        <taxon>Pseudomonadati</taxon>
        <taxon>Planctomycetota</taxon>
        <taxon>Planctomycetia</taxon>
        <taxon>Pirellulales</taxon>
        <taxon>Lacipirellulaceae</taxon>
        <taxon>Aeoliella</taxon>
    </lineage>
</organism>
<keyword evidence="2" id="KW-0479">Metal-binding</keyword>
<dbReference type="KEGG" id="amuc:Pan181_12660"/>
<comment type="cofactor">
    <cofactor evidence="1">
        <name>Ca(2+)</name>
        <dbReference type="ChEBI" id="CHEBI:29108"/>
    </cofactor>
</comment>
<dbReference type="PANTHER" id="PTHR19277">
    <property type="entry name" value="PENTRAXIN"/>
    <property type="match status" value="1"/>
</dbReference>
<dbReference type="PROSITE" id="PS00018">
    <property type="entry name" value="EF_HAND_1"/>
    <property type="match status" value="1"/>
</dbReference>
<dbReference type="InterPro" id="IPR018247">
    <property type="entry name" value="EF_Hand_1_Ca_BS"/>
</dbReference>
<evidence type="ECO:0000313" key="8">
    <source>
        <dbReference type="Proteomes" id="UP000315750"/>
    </source>
</evidence>
<evidence type="ECO:0000313" key="7">
    <source>
        <dbReference type="EMBL" id="QDU55080.1"/>
    </source>
</evidence>
<evidence type="ECO:0000256" key="1">
    <source>
        <dbReference type="ARBA" id="ARBA00001913"/>
    </source>
</evidence>
<dbReference type="Gene3D" id="2.60.120.200">
    <property type="match status" value="3"/>
</dbReference>
<evidence type="ECO:0000259" key="6">
    <source>
        <dbReference type="SMART" id="SM00560"/>
    </source>
</evidence>
<dbReference type="PANTHER" id="PTHR19277:SF125">
    <property type="entry name" value="B6"/>
    <property type="match status" value="1"/>
</dbReference>
<dbReference type="SUPFAM" id="SSF63446">
    <property type="entry name" value="Type I dockerin domain"/>
    <property type="match status" value="1"/>
</dbReference>
<dbReference type="InterPro" id="IPR006558">
    <property type="entry name" value="LamG-like"/>
</dbReference>
<dbReference type="InterPro" id="IPR051360">
    <property type="entry name" value="Neuronal_Pentraxin_Related"/>
</dbReference>
<dbReference type="GO" id="GO:0000272">
    <property type="term" value="P:polysaccharide catabolic process"/>
    <property type="evidence" value="ECO:0007669"/>
    <property type="project" value="InterPro"/>
</dbReference>
<name>A0A518AK21_9BACT</name>
<keyword evidence="5" id="KW-1015">Disulfide bond</keyword>
<dbReference type="OrthoDB" id="227994at2"/>
<keyword evidence="8" id="KW-1185">Reference proteome</keyword>
<sequence>MLVAYRLALRIAVVVGLGLLSVGLAGSDCRAVEIARYAMNEGTGGETASSAGGSAGDATLFGDIQWVTNLLAPASGNSAALQFPSGGIDNYLLSDTLEGVTDSLPRTISAWVRTTSDGNLTIADSGTEALNSRFTFRTNNTSSQGVMGALRLEVSGGYAVANTPVNDGQWHHVAVTVPDAGSVDDIKLYVDGQLDGDASTTPFSGVLDTTIATTNGLVRIGQRVNGQFPFEGVIDEVRLWNEELSSSSIASQVPSTLPTFGFVVDAVTGNISLHNEYGSTVNEIVGYTLHSDAGNLSTANWLSVAENYDADSGSSSFDGNDTWFEITDTSQPTSSDLSEFTINGDGGSLASGGTPLNLGNVWSPLPYEAVGDITAEIIFHNGERQAIGVSYINTGTAFPQGDLDLSGDVDAADWEIFRSNLLSQFPTLTKREAYLLGDIDLDGDNDRSDFDLFEALYDTARGPGALQSLISGTAAVPEPSTWMLALLGGLLLLGASKWRSSQNLTYARINHEETKTVKRYPRSIIKTMVALLILVSTAAEVSAVELLHYWDFEGSYEDKAGLADGTAGAEVVSVTGHNGNTAAYFPAALASGEAFDATGYVDIDSTKTTNTGNAAFSFSYWFKLAVDDTTDARGIFDFSGNGGDGPQSLWIQTGTNENKLAFRVDGVGSGNALALVDLPLEDDQWHFLAATFDPTGNLEVHVDGAGVDASALATGVGTVDWSPDQYLGAFNVATVASRGMNGSLDDMAIYSGVLTSDEIAGLYTSALTPDAFLPEPIGIEVNTTTGVVKLSYSGINPIDFDYYEIVSEGSESLDVSKWSSLEDQDLTGFPAGDGSGNGWESAGGSSDAALGEVYLDGFSTFTSSTTPISLGSIFRTDMPQDLSFIYRDASGVYVEGDVTYVSTPAMAGDFNGDGMVNLADYTVWRDNLGSSDESAFAPGTGNGGGIDASDYQAWKSNFGATSGSLSAVEAANVPEPATIMVVFLAMAAFGVRRSARAVASLVLLLGCATAVQAEVTTDRLYSFGDDTSQESPGNGVTITSVADSWFDPALNGADNPSLDYEDSPMGGYGGASYTTSVAPATSPQSTARGFSNNYAADFDGTTGYFRGGFLGNPEASNASADYVLSISYGDGPLNYKGIQARGFQLWVNPDVAGGSTQTVVRDTTSHGLAIGTTGNWVMRYASTNYDSGVSAAVNDWSHVMVVAAERSGGSTAAPAFNAVMYVDGIAVTATSGTYGAANTTLEGEGGDLTVGANMDSTGNPIEFFDGSIDEMEMFVAGTSQKTTFTDFFGTDTELPRVQYGSFDPAVDNDYIAAEIATFGDITGDGAVTSADINQFMAGWLSENRVNSILVGDLNSYANGDLNFDGIVDLGDAVEFNGIAVAAGLAGLDFSQLGSTAVPEPTTLATLLLGVALSAGIRRYR</sequence>
<evidence type="ECO:0000256" key="4">
    <source>
        <dbReference type="ARBA" id="ARBA00022837"/>
    </source>
</evidence>
<dbReference type="InterPro" id="IPR013320">
    <property type="entry name" value="ConA-like_dom_sf"/>
</dbReference>